<accession>A0A7S4LLC3</accession>
<organism evidence="2">
    <name type="scientific">Eutreptiella gymnastica</name>
    <dbReference type="NCBI Taxonomy" id="73025"/>
    <lineage>
        <taxon>Eukaryota</taxon>
        <taxon>Discoba</taxon>
        <taxon>Euglenozoa</taxon>
        <taxon>Euglenida</taxon>
        <taxon>Spirocuta</taxon>
        <taxon>Euglenophyceae</taxon>
        <taxon>Eutreptiales</taxon>
        <taxon>Eutreptiaceae</taxon>
        <taxon>Eutreptiella</taxon>
    </lineage>
</organism>
<proteinExistence type="predicted"/>
<dbReference type="AlphaFoldDB" id="A0A7S4LLC3"/>
<protein>
    <submittedName>
        <fullName evidence="2">Uncharacterized protein</fullName>
    </submittedName>
</protein>
<sequence>MCSHKSLWPTSPEDIFHPRRPHVSYQMARPVLTYSKSNTTTRRSPGPLASNSAQDSTFCDYLAAVVGAMGALRNIERDSYQPKARPWGGGSKWAMTSGFEIISTILT</sequence>
<evidence type="ECO:0000313" key="2">
    <source>
        <dbReference type="EMBL" id="CAE0836772.1"/>
    </source>
</evidence>
<name>A0A7S4LLC3_9EUGL</name>
<evidence type="ECO:0000256" key="1">
    <source>
        <dbReference type="SAM" id="MobiDB-lite"/>
    </source>
</evidence>
<gene>
    <name evidence="2" type="ORF">EGYM00163_LOCUS48136</name>
</gene>
<feature type="region of interest" description="Disordered" evidence="1">
    <location>
        <begin position="1"/>
        <end position="20"/>
    </location>
</feature>
<feature type="region of interest" description="Disordered" evidence="1">
    <location>
        <begin position="34"/>
        <end position="54"/>
    </location>
</feature>
<reference evidence="2" key="1">
    <citation type="submission" date="2021-01" db="EMBL/GenBank/DDBJ databases">
        <authorList>
            <person name="Corre E."/>
            <person name="Pelletier E."/>
            <person name="Niang G."/>
            <person name="Scheremetjew M."/>
            <person name="Finn R."/>
            <person name="Kale V."/>
            <person name="Holt S."/>
            <person name="Cochrane G."/>
            <person name="Meng A."/>
            <person name="Brown T."/>
            <person name="Cohen L."/>
        </authorList>
    </citation>
    <scope>NUCLEOTIDE SEQUENCE</scope>
    <source>
        <strain evidence="2">CCMP1594</strain>
    </source>
</reference>
<dbReference type="EMBL" id="HBJA01139865">
    <property type="protein sequence ID" value="CAE0836772.1"/>
    <property type="molecule type" value="Transcribed_RNA"/>
</dbReference>